<dbReference type="EMBL" id="LFIV01000021">
    <property type="protein sequence ID" value="KZL75742.1"/>
    <property type="molecule type" value="Genomic_DNA"/>
</dbReference>
<evidence type="ECO:0000313" key="4">
    <source>
        <dbReference type="Proteomes" id="UP000076552"/>
    </source>
</evidence>
<dbReference type="AlphaFoldDB" id="A0A166WK51"/>
<dbReference type="InterPro" id="IPR010730">
    <property type="entry name" value="HET"/>
</dbReference>
<keyword evidence="4" id="KW-1185">Reference proteome</keyword>
<protein>
    <submittedName>
        <fullName evidence="3">HET domain-containing protein</fullName>
    </submittedName>
</protein>
<organism evidence="3 4">
    <name type="scientific">Colletotrichum tofieldiae</name>
    <dbReference type="NCBI Taxonomy" id="708197"/>
    <lineage>
        <taxon>Eukaryota</taxon>
        <taxon>Fungi</taxon>
        <taxon>Dikarya</taxon>
        <taxon>Ascomycota</taxon>
        <taxon>Pezizomycotina</taxon>
        <taxon>Sordariomycetes</taxon>
        <taxon>Hypocreomycetidae</taxon>
        <taxon>Glomerellales</taxon>
        <taxon>Glomerellaceae</taxon>
        <taxon>Colletotrichum</taxon>
        <taxon>Colletotrichum spaethianum species complex</taxon>
    </lineage>
</organism>
<dbReference type="Pfam" id="PF06985">
    <property type="entry name" value="HET"/>
    <property type="match status" value="1"/>
</dbReference>
<evidence type="ECO:0000313" key="3">
    <source>
        <dbReference type="EMBL" id="KZL75742.1"/>
    </source>
</evidence>
<accession>A0A166WK51</accession>
<evidence type="ECO:0000259" key="2">
    <source>
        <dbReference type="Pfam" id="PF26640"/>
    </source>
</evidence>
<dbReference type="Pfam" id="PF26640">
    <property type="entry name" value="DUF8212"/>
    <property type="match status" value="1"/>
</dbReference>
<name>A0A166WK51_9PEZI</name>
<dbReference type="InterPro" id="IPR058525">
    <property type="entry name" value="DUF8212"/>
</dbReference>
<evidence type="ECO:0000259" key="1">
    <source>
        <dbReference type="Pfam" id="PF06985"/>
    </source>
</evidence>
<proteinExistence type="predicted"/>
<feature type="domain" description="Heterokaryon incompatibility" evidence="1">
    <location>
        <begin position="22"/>
        <end position="106"/>
    </location>
</feature>
<dbReference type="STRING" id="708197.A0A166WK51"/>
<dbReference type="PANTHER" id="PTHR10622:SF12">
    <property type="entry name" value="HET DOMAIN-CONTAINING PROTEIN"/>
    <property type="match status" value="1"/>
</dbReference>
<dbReference type="Proteomes" id="UP000076552">
    <property type="component" value="Unassembled WGS sequence"/>
</dbReference>
<sequence>MWLLETESLALEEVDEPSSVEYAILSHTWEEDEVTFRDISDLDRARQKAGFSKIAKTCELARERGLRYAWVDTCCIDKSSSAELSEAINSMFAWYESSTVCFAFLSDLPPLESPNRPSDRKPGLPYSQEDFGSCRWFTRGWTLQELIAPAHVEFYNSKWELFTRKSECTSVLSRITSIAVSVLDSPSNLRQVPVAVKMSWAASRETKRIEDRAYSLLGIFDIHMPLLYGERHKSFRRLQEEIARESNDLSLFAWTSQSNDEVHDNNFQLFRGIFARSPTEFRGCSRMRKSLVQRSNPEFSLCNRGVMLKDRFQKGTKDDYIMDLRVFNGFSSIGISLVHTANGFVRSTPWSLDTLVTGVFMDHVLSICVLKDVTRQEDLGLLRLRHKSFHVDFNLPKPLKLERVEPNPEHLWDRLCSTFINNRPHILYVANLRLSIRGPVEVFRSAFPLNIVILHGVHVDEVPHVTLDQDQSSAEAPDRNVNTIKPWDVANLFADHVDWKRYHEEKSAGKHSNGGSPNREVCFIDKHGSTVTVTKFSVELETHNLDGGITTYRVILSGAVKELTFLDAVRRAPSYFFQPHSYSGESTVL</sequence>
<comment type="caution">
    <text evidence="3">The sequence shown here is derived from an EMBL/GenBank/DDBJ whole genome shotgun (WGS) entry which is preliminary data.</text>
</comment>
<dbReference type="PANTHER" id="PTHR10622">
    <property type="entry name" value="HET DOMAIN-CONTAINING PROTEIN"/>
    <property type="match status" value="1"/>
</dbReference>
<reference evidence="3 4" key="1">
    <citation type="submission" date="2015-06" db="EMBL/GenBank/DDBJ databases">
        <title>Survival trade-offs in plant roots during colonization by closely related pathogenic and mutualistic fungi.</title>
        <authorList>
            <person name="Hacquard S."/>
            <person name="Kracher B."/>
            <person name="Hiruma K."/>
            <person name="Weinman A."/>
            <person name="Muench P."/>
            <person name="Garrido Oter R."/>
            <person name="Ver Loren van Themaat E."/>
            <person name="Dallerey J.-F."/>
            <person name="Damm U."/>
            <person name="Henrissat B."/>
            <person name="Lespinet O."/>
            <person name="Thon M."/>
            <person name="Kemen E."/>
            <person name="McHardy A.C."/>
            <person name="Schulze-Lefert P."/>
            <person name="O'Connell R.J."/>
        </authorList>
    </citation>
    <scope>NUCLEOTIDE SEQUENCE [LARGE SCALE GENOMIC DNA]</scope>
    <source>
        <strain evidence="3 4">0861</strain>
    </source>
</reference>
<gene>
    <name evidence="3" type="ORF">CT0861_05343</name>
</gene>
<feature type="domain" description="DUF8212" evidence="2">
    <location>
        <begin position="234"/>
        <end position="300"/>
    </location>
</feature>